<dbReference type="InterPro" id="IPR039989">
    <property type="entry name" value="NUDT9"/>
</dbReference>
<evidence type="ECO:0000256" key="2">
    <source>
        <dbReference type="ARBA" id="ARBA00012453"/>
    </source>
</evidence>
<dbReference type="InterPro" id="IPR015797">
    <property type="entry name" value="NUDIX_hydrolase-like_dom_sf"/>
</dbReference>
<reference evidence="13" key="2">
    <citation type="submission" date="2025-09" db="UniProtKB">
        <authorList>
            <consortium name="Ensembl"/>
        </authorList>
    </citation>
    <scope>IDENTIFICATION</scope>
</reference>
<name>A0A8B9VQ93_9AVES</name>
<organism evidence="13 14">
    <name type="scientific">Anas zonorhyncha</name>
    <name type="common">Eastern spot-billed duck</name>
    <dbReference type="NCBI Taxonomy" id="75864"/>
    <lineage>
        <taxon>Eukaryota</taxon>
        <taxon>Metazoa</taxon>
        <taxon>Chordata</taxon>
        <taxon>Craniata</taxon>
        <taxon>Vertebrata</taxon>
        <taxon>Euteleostomi</taxon>
        <taxon>Archelosauria</taxon>
        <taxon>Archosauria</taxon>
        <taxon>Dinosauria</taxon>
        <taxon>Saurischia</taxon>
        <taxon>Theropoda</taxon>
        <taxon>Coelurosauria</taxon>
        <taxon>Aves</taxon>
        <taxon>Neognathae</taxon>
        <taxon>Galloanserae</taxon>
        <taxon>Anseriformes</taxon>
        <taxon>Anatidae</taxon>
        <taxon>Anatinae</taxon>
        <taxon>Anas</taxon>
    </lineage>
</organism>
<evidence type="ECO:0000256" key="10">
    <source>
        <dbReference type="ARBA" id="ARBA00079599"/>
    </source>
</evidence>
<comment type="subunit">
    <text evidence="8">Monomer. Interacts with GLOD4.</text>
</comment>
<dbReference type="SUPFAM" id="SSF55811">
    <property type="entry name" value="Nudix"/>
    <property type="match status" value="1"/>
</dbReference>
<proteinExistence type="inferred from homology"/>
<evidence type="ECO:0000256" key="6">
    <source>
        <dbReference type="ARBA" id="ARBA00049546"/>
    </source>
</evidence>
<dbReference type="Ensembl" id="ENSAZOT00000026594.1">
    <property type="protein sequence ID" value="ENSAZOP00000024776.1"/>
    <property type="gene ID" value="ENSAZOG00000015932.1"/>
</dbReference>
<feature type="compositionally biased region" description="Low complexity" evidence="11">
    <location>
        <begin position="95"/>
        <end position="108"/>
    </location>
</feature>
<dbReference type="CDD" id="cd03670">
    <property type="entry name" value="NUDIX_ADPRase_Nudt9"/>
    <property type="match status" value="1"/>
</dbReference>
<sequence length="519" mass="56972">MLEKSVLYAESSPLGALFPIFHHPLSCQNLPCCSISLGNAAQRLPSPHLPACPGVACGPCRCSPPLPRRLPSPPARYRVHVPQHQAALAPGELPGRGPAQPAAGPRQQHQLPADGLPAGGQQQPHRRLGVGIEQRAQEQRQLPHRSHRPHPVPQPGGAGPEPAGGGLRGVPAPLWAWPCWLRMLPGWGLQRALALLGLAAALPPPSNLSAALWSHLHPANMLSSCQVARWYHSKALTSPYPGSRVERSRVPEDKVGWLTQWEDYNPVEYTAAAVLAGPKWADPQLSDKNFSPKFNERDGEVERTSRNGLYVVENGRPRNPAGRTGLTGRGLLGRWGPNHAADPIVTRWKRDGSGNKIAHPVTGKNILQFVAIKRRDCGEWAIPGGMVDPGEKISATLKREFGEEALNSLQKSPEEKASLEKQLQRLFSQEHFVVYRGYVDDPRNTDNAWMETEAVNYHDETGETMDNLPLEAGDDAGMVKWVDISEKLKLYANHSYFIKLVTEKRGAHWGEDPGPECRD</sequence>
<dbReference type="Gene3D" id="3.90.79.10">
    <property type="entry name" value="Nucleoside Triphosphate Pyrophosphohydrolase"/>
    <property type="match status" value="1"/>
</dbReference>
<evidence type="ECO:0000256" key="5">
    <source>
        <dbReference type="ARBA" id="ARBA00033056"/>
    </source>
</evidence>
<evidence type="ECO:0000256" key="9">
    <source>
        <dbReference type="ARBA" id="ARBA00070304"/>
    </source>
</evidence>
<comment type="catalytic activity">
    <reaction evidence="6">
        <text>ADP-D-ribose + H2O = D-ribose 5-phosphate + AMP + 2 H(+)</text>
        <dbReference type="Rhea" id="RHEA:10412"/>
        <dbReference type="ChEBI" id="CHEBI:15377"/>
        <dbReference type="ChEBI" id="CHEBI:15378"/>
        <dbReference type="ChEBI" id="CHEBI:57967"/>
        <dbReference type="ChEBI" id="CHEBI:78346"/>
        <dbReference type="ChEBI" id="CHEBI:456215"/>
        <dbReference type="EC" id="3.6.1.13"/>
    </reaction>
</comment>
<protein>
    <recommendedName>
        <fullName evidence="9">ADP-ribose pyrophosphatase, mitochondrial</fullName>
        <ecNumber evidence="2">3.6.1.13</ecNumber>
    </recommendedName>
    <alternativeName>
        <fullName evidence="3">ADP-ribose diphosphatase</fullName>
    </alternativeName>
    <alternativeName>
        <fullName evidence="5">ADP-ribose phosphohydrolase</fullName>
    </alternativeName>
    <alternativeName>
        <fullName evidence="4">Adenosine diphosphoribose pyrophosphatase</fullName>
    </alternativeName>
    <alternativeName>
        <fullName evidence="10">Nucleoside diphosphate-linked moiety X motif 9</fullName>
    </alternativeName>
</protein>
<comment type="function">
    <text evidence="7">Hydrolyzes ADP-ribose (ADPR) to AMP and ribose 5'-phosphate.</text>
</comment>
<evidence type="ECO:0000256" key="1">
    <source>
        <dbReference type="ARBA" id="ARBA00007482"/>
    </source>
</evidence>
<keyword evidence="14" id="KW-1185">Reference proteome</keyword>
<dbReference type="FunFam" id="3.90.79.10:FF:000021">
    <property type="entry name" value="ADP-ribose pyrophosphatase, mitochondrial isoform X1"/>
    <property type="match status" value="1"/>
</dbReference>
<dbReference type="EC" id="3.6.1.13" evidence="2"/>
<dbReference type="GO" id="GO:0047631">
    <property type="term" value="F:ADP-ribose diphosphatase activity"/>
    <property type="evidence" value="ECO:0007669"/>
    <property type="project" value="UniProtKB-EC"/>
</dbReference>
<dbReference type="AlphaFoldDB" id="A0A8B9VQ93"/>
<feature type="region of interest" description="Disordered" evidence="11">
    <location>
        <begin position="89"/>
        <end position="166"/>
    </location>
</feature>
<evidence type="ECO:0000313" key="13">
    <source>
        <dbReference type="Ensembl" id="ENSAZOP00000024776.1"/>
    </source>
</evidence>
<feature type="domain" description="Nudix hydrolase" evidence="12">
    <location>
        <begin position="348"/>
        <end position="504"/>
    </location>
</feature>
<dbReference type="PANTHER" id="PTHR13030">
    <property type="entry name" value="NUDIX HYDROLASE"/>
    <property type="match status" value="1"/>
</dbReference>
<comment type="similarity">
    <text evidence="1">Belongs to the Nudix hydrolase family. NudF subfamily.</text>
</comment>
<dbReference type="Proteomes" id="UP000694549">
    <property type="component" value="Unplaced"/>
</dbReference>
<dbReference type="Pfam" id="PF00293">
    <property type="entry name" value="NUDIX"/>
    <property type="match status" value="1"/>
</dbReference>
<dbReference type="PROSITE" id="PS51462">
    <property type="entry name" value="NUDIX"/>
    <property type="match status" value="1"/>
</dbReference>
<evidence type="ECO:0000256" key="8">
    <source>
        <dbReference type="ARBA" id="ARBA00064968"/>
    </source>
</evidence>
<evidence type="ECO:0000313" key="14">
    <source>
        <dbReference type="Proteomes" id="UP000694549"/>
    </source>
</evidence>
<feature type="compositionally biased region" description="Gly residues" evidence="11">
    <location>
        <begin position="156"/>
        <end position="166"/>
    </location>
</feature>
<reference evidence="13" key="1">
    <citation type="submission" date="2025-08" db="UniProtKB">
        <authorList>
            <consortium name="Ensembl"/>
        </authorList>
    </citation>
    <scope>IDENTIFICATION</scope>
</reference>
<dbReference type="InterPro" id="IPR000086">
    <property type="entry name" value="NUDIX_hydrolase_dom"/>
</dbReference>
<evidence type="ECO:0000256" key="11">
    <source>
        <dbReference type="SAM" id="MobiDB-lite"/>
    </source>
</evidence>
<evidence type="ECO:0000256" key="7">
    <source>
        <dbReference type="ARBA" id="ARBA00056962"/>
    </source>
</evidence>
<dbReference type="Pfam" id="PF25969">
    <property type="entry name" value="NUDT9_N"/>
    <property type="match status" value="1"/>
</dbReference>
<evidence type="ECO:0000259" key="12">
    <source>
        <dbReference type="PROSITE" id="PS51462"/>
    </source>
</evidence>
<accession>A0A8B9VQ93</accession>
<feature type="region of interest" description="Disordered" evidence="11">
    <location>
        <begin position="313"/>
        <end position="333"/>
    </location>
</feature>
<evidence type="ECO:0000256" key="4">
    <source>
        <dbReference type="ARBA" id="ARBA00030308"/>
    </source>
</evidence>
<dbReference type="PANTHER" id="PTHR13030:SF8">
    <property type="entry name" value="ADP-RIBOSE PYROPHOSPHATASE, MITOCHONDRIAL"/>
    <property type="match status" value="1"/>
</dbReference>
<evidence type="ECO:0000256" key="3">
    <source>
        <dbReference type="ARBA" id="ARBA00030162"/>
    </source>
</evidence>
<dbReference type="GO" id="GO:0005739">
    <property type="term" value="C:mitochondrion"/>
    <property type="evidence" value="ECO:0007669"/>
    <property type="project" value="TreeGrafter"/>
</dbReference>